<dbReference type="RefSeq" id="WP_125701247.1">
    <property type="nucleotide sequence ID" value="NZ_JBHTOM010000009.1"/>
</dbReference>
<name>A0ABW4H4A8_9LACO</name>
<keyword evidence="3" id="KW-1185">Reference proteome</keyword>
<evidence type="ECO:0000313" key="3">
    <source>
        <dbReference type="Proteomes" id="UP001597195"/>
    </source>
</evidence>
<sequence>MWTGEYGVYAGVVLGVIGWSTLLLFVSVSTPLTGWLYWAWWVASVLCCGIVMGFAAIVHDIFIDRRGAKR</sequence>
<accession>A0ABW4H4A8</accession>
<keyword evidence="1" id="KW-0472">Membrane</keyword>
<feature type="transmembrane region" description="Helical" evidence="1">
    <location>
        <begin position="7"/>
        <end position="26"/>
    </location>
</feature>
<keyword evidence="1" id="KW-0812">Transmembrane</keyword>
<reference evidence="3" key="1">
    <citation type="journal article" date="2019" name="Int. J. Syst. Evol. Microbiol.">
        <title>The Global Catalogue of Microorganisms (GCM) 10K type strain sequencing project: providing services to taxonomists for standard genome sequencing and annotation.</title>
        <authorList>
            <consortium name="The Broad Institute Genomics Platform"/>
            <consortium name="The Broad Institute Genome Sequencing Center for Infectious Disease"/>
            <person name="Wu L."/>
            <person name="Ma J."/>
        </authorList>
    </citation>
    <scope>NUCLEOTIDE SEQUENCE [LARGE SCALE GENOMIC DNA]</scope>
    <source>
        <strain evidence="3">CCM 8906</strain>
    </source>
</reference>
<dbReference type="EMBL" id="JBHTOM010000009">
    <property type="protein sequence ID" value="MFD1549563.1"/>
    <property type="molecule type" value="Genomic_DNA"/>
</dbReference>
<evidence type="ECO:0000256" key="1">
    <source>
        <dbReference type="SAM" id="Phobius"/>
    </source>
</evidence>
<comment type="caution">
    <text evidence="2">The sequence shown here is derived from an EMBL/GenBank/DDBJ whole genome shotgun (WGS) entry which is preliminary data.</text>
</comment>
<feature type="transmembrane region" description="Helical" evidence="1">
    <location>
        <begin position="38"/>
        <end position="63"/>
    </location>
</feature>
<evidence type="ECO:0000313" key="2">
    <source>
        <dbReference type="EMBL" id="MFD1549563.1"/>
    </source>
</evidence>
<protein>
    <submittedName>
        <fullName evidence="2">Uncharacterized protein</fullName>
    </submittedName>
</protein>
<gene>
    <name evidence="2" type="ORF">ACFQ5T_07610</name>
</gene>
<dbReference type="Proteomes" id="UP001597195">
    <property type="component" value="Unassembled WGS sequence"/>
</dbReference>
<organism evidence="2 3">
    <name type="scientific">Levilactobacillus fuyuanensis</name>
    <dbReference type="NCBI Taxonomy" id="2486022"/>
    <lineage>
        <taxon>Bacteria</taxon>
        <taxon>Bacillati</taxon>
        <taxon>Bacillota</taxon>
        <taxon>Bacilli</taxon>
        <taxon>Lactobacillales</taxon>
        <taxon>Lactobacillaceae</taxon>
        <taxon>Levilactobacillus</taxon>
    </lineage>
</organism>
<proteinExistence type="predicted"/>
<keyword evidence="1" id="KW-1133">Transmembrane helix</keyword>